<feature type="transmembrane region" description="Helical" evidence="1">
    <location>
        <begin position="29"/>
        <end position="49"/>
    </location>
</feature>
<protein>
    <submittedName>
        <fullName evidence="2">Uncharacterized protein</fullName>
    </submittedName>
</protein>
<dbReference type="EMBL" id="DVAB01000029">
    <property type="protein sequence ID" value="HIK00590.1"/>
    <property type="molecule type" value="Genomic_DNA"/>
</dbReference>
<dbReference type="Proteomes" id="UP000646946">
    <property type="component" value="Unassembled WGS sequence"/>
</dbReference>
<comment type="caution">
    <text evidence="2">The sequence shown here is derived from an EMBL/GenBank/DDBJ whole genome shotgun (WGS) entry which is preliminary data.</text>
</comment>
<feature type="transmembrane region" description="Helical" evidence="1">
    <location>
        <begin position="81"/>
        <end position="104"/>
    </location>
</feature>
<gene>
    <name evidence="2" type="ORF">H1016_03555</name>
</gene>
<keyword evidence="1" id="KW-1133">Transmembrane helix</keyword>
<dbReference type="InterPro" id="IPR008910">
    <property type="entry name" value="MSC_TM_helix"/>
</dbReference>
<evidence type="ECO:0000313" key="2">
    <source>
        <dbReference type="EMBL" id="HIK00590.1"/>
    </source>
</evidence>
<dbReference type="Gene3D" id="1.10.287.1260">
    <property type="match status" value="1"/>
</dbReference>
<name>A0A832X672_9ARCH</name>
<keyword evidence="3" id="KW-1185">Reference proteome</keyword>
<keyword evidence="1" id="KW-0472">Membrane</keyword>
<feature type="transmembrane region" description="Helical" evidence="1">
    <location>
        <begin position="110"/>
        <end position="128"/>
    </location>
</feature>
<dbReference type="Pfam" id="PF05552">
    <property type="entry name" value="MS_channel_1st_1"/>
    <property type="match status" value="2"/>
</dbReference>
<proteinExistence type="predicted"/>
<reference evidence="2 3" key="1">
    <citation type="journal article" name="Nat. Commun.">
        <title>Undinarchaeota illuminate DPANN phylogeny and the impact of gene transfer on archaeal evolution.</title>
        <authorList>
            <person name="Dombrowski N."/>
            <person name="Williams T.A."/>
            <person name="Sun J."/>
            <person name="Woodcroft B.J."/>
            <person name="Lee J.H."/>
            <person name="Minh B.Q."/>
            <person name="Rinke C."/>
            <person name="Spang A."/>
        </authorList>
    </citation>
    <scope>NUCLEOTIDE SEQUENCE [LARGE SCALE GENOMIC DNA]</scope>
    <source>
        <strain evidence="2">MAG_bin1129</strain>
    </source>
</reference>
<dbReference type="AlphaFoldDB" id="A0A832X672"/>
<organism evidence="2 3">
    <name type="scientific">Candidatus Naiadarchaeum limnaeum</name>
    <dbReference type="NCBI Taxonomy" id="2756139"/>
    <lineage>
        <taxon>Archaea</taxon>
        <taxon>Candidatus Undinarchaeota</taxon>
        <taxon>Candidatus Undinarchaeia</taxon>
        <taxon>Candidatus Naiadarchaeales</taxon>
        <taxon>Candidatus Naiadarchaeaceae</taxon>
        <taxon>Candidatus Naiadarchaeum</taxon>
    </lineage>
</organism>
<evidence type="ECO:0000313" key="3">
    <source>
        <dbReference type="Proteomes" id="UP000646946"/>
    </source>
</evidence>
<evidence type="ECO:0000256" key="1">
    <source>
        <dbReference type="SAM" id="Phobius"/>
    </source>
</evidence>
<sequence>MPGIDLVALVAQALASVWNSTVTLLPNIVAAVIIVIVGFVIGKLVGTALEEILMRIKIDDYVKVKRAEFKISHIFTMVVKWVIYLVFIQQAAAALQIGVISAFVGEVVSFIPNVLTAMVVVAAGYAIGKYIEELISDSDFVYAHLMSRVFFFMIIYISMALALPKVGLDPTLVNNILLIVVGAVGFGFAIALGLGLKEHVADMAEGQMRKLQRKR</sequence>
<keyword evidence="1" id="KW-0812">Transmembrane</keyword>
<feature type="transmembrane region" description="Helical" evidence="1">
    <location>
        <begin position="175"/>
        <end position="196"/>
    </location>
</feature>
<accession>A0A832X672</accession>
<feature type="transmembrane region" description="Helical" evidence="1">
    <location>
        <begin position="140"/>
        <end position="163"/>
    </location>
</feature>